<evidence type="ECO:0000259" key="5">
    <source>
        <dbReference type="SMART" id="SM00470"/>
    </source>
</evidence>
<dbReference type="EMBL" id="VOPY01000001">
    <property type="protein sequence ID" value="TXC73387.1"/>
    <property type="molecule type" value="Genomic_DNA"/>
</dbReference>
<keyword evidence="1 6" id="KW-0489">Methyltransferase</keyword>
<dbReference type="CDD" id="cd16403">
    <property type="entry name" value="ParB_N_like_MT"/>
    <property type="match status" value="1"/>
</dbReference>
<evidence type="ECO:0000256" key="2">
    <source>
        <dbReference type="ARBA" id="ARBA00022679"/>
    </source>
</evidence>
<dbReference type="GO" id="GO:0045881">
    <property type="term" value="P:positive regulation of sporulation resulting in formation of a cellular spore"/>
    <property type="evidence" value="ECO:0007669"/>
    <property type="project" value="TreeGrafter"/>
</dbReference>
<dbReference type="SUPFAM" id="SSF53335">
    <property type="entry name" value="S-adenosyl-L-methionine-dependent methyltransferases"/>
    <property type="match status" value="1"/>
</dbReference>
<dbReference type="GO" id="GO:0008170">
    <property type="term" value="F:N-methyltransferase activity"/>
    <property type="evidence" value="ECO:0007669"/>
    <property type="project" value="InterPro"/>
</dbReference>
<evidence type="ECO:0000256" key="3">
    <source>
        <dbReference type="ARBA" id="ARBA00047942"/>
    </source>
</evidence>
<dbReference type="GO" id="GO:0009007">
    <property type="term" value="F:site-specific DNA-methyltransferase (adenine-specific) activity"/>
    <property type="evidence" value="ECO:0007669"/>
    <property type="project" value="UniProtKB-EC"/>
</dbReference>
<evidence type="ECO:0000256" key="1">
    <source>
        <dbReference type="ARBA" id="ARBA00022603"/>
    </source>
</evidence>
<dbReference type="GO" id="GO:0003677">
    <property type="term" value="F:DNA binding"/>
    <property type="evidence" value="ECO:0007669"/>
    <property type="project" value="InterPro"/>
</dbReference>
<dbReference type="Gene3D" id="3.90.1530.10">
    <property type="entry name" value="Conserved hypothetical protein from pyrococcus furiosus pfu- 392566-001, ParB domain"/>
    <property type="match status" value="1"/>
</dbReference>
<protein>
    <recommendedName>
        <fullName evidence="4">Methyltransferase</fullName>
        <ecNumber evidence="4">2.1.1.-</ecNumber>
    </recommendedName>
</protein>
<dbReference type="GO" id="GO:0032259">
    <property type="term" value="P:methylation"/>
    <property type="evidence" value="ECO:0007669"/>
    <property type="project" value="UniProtKB-KW"/>
</dbReference>
<dbReference type="PIRSF" id="PIRSF036758">
    <property type="entry name" value="Aden_M_ParB"/>
    <property type="match status" value="1"/>
</dbReference>
<evidence type="ECO:0000313" key="7">
    <source>
        <dbReference type="Proteomes" id="UP000321129"/>
    </source>
</evidence>
<dbReference type="AlphaFoldDB" id="A0A5C6UKI5"/>
<dbReference type="Pfam" id="PF01555">
    <property type="entry name" value="N6_N4_Mtase"/>
    <property type="match status" value="1"/>
</dbReference>
<comment type="similarity">
    <text evidence="4">Belongs to the N(4)/N(6)-methyltransferase family.</text>
</comment>
<dbReference type="InterPro" id="IPR001091">
    <property type="entry name" value="RM_Methyltransferase"/>
</dbReference>
<organism evidence="6 7">
    <name type="scientific">Flavisphingopyxis soli</name>
    <dbReference type="NCBI Taxonomy" id="2601267"/>
    <lineage>
        <taxon>Bacteria</taxon>
        <taxon>Pseudomonadati</taxon>
        <taxon>Pseudomonadota</taxon>
        <taxon>Alphaproteobacteria</taxon>
        <taxon>Sphingomonadales</taxon>
        <taxon>Sphingopyxidaceae</taxon>
        <taxon>Flavisphingopyxis</taxon>
    </lineage>
</organism>
<dbReference type="GO" id="GO:0007059">
    <property type="term" value="P:chromosome segregation"/>
    <property type="evidence" value="ECO:0007669"/>
    <property type="project" value="TreeGrafter"/>
</dbReference>
<dbReference type="Proteomes" id="UP000321129">
    <property type="component" value="Unassembled WGS sequence"/>
</dbReference>
<dbReference type="SMART" id="SM00470">
    <property type="entry name" value="ParB"/>
    <property type="match status" value="1"/>
</dbReference>
<dbReference type="InterPro" id="IPR003115">
    <property type="entry name" value="ParB_N"/>
</dbReference>
<dbReference type="PANTHER" id="PTHR33375">
    <property type="entry name" value="CHROMOSOME-PARTITIONING PROTEIN PARB-RELATED"/>
    <property type="match status" value="1"/>
</dbReference>
<dbReference type="InterPro" id="IPR036086">
    <property type="entry name" value="ParB/Sulfiredoxin_sf"/>
</dbReference>
<keyword evidence="2" id="KW-0808">Transferase</keyword>
<dbReference type="EC" id="2.1.1.-" evidence="4"/>
<evidence type="ECO:0000313" key="6">
    <source>
        <dbReference type="EMBL" id="TXC73387.1"/>
    </source>
</evidence>
<dbReference type="Gene3D" id="3.40.50.150">
    <property type="entry name" value="Vaccinia Virus protein VP39"/>
    <property type="match status" value="1"/>
</dbReference>
<dbReference type="PANTHER" id="PTHR33375:SF1">
    <property type="entry name" value="CHROMOSOME-PARTITIONING PROTEIN PARB-RELATED"/>
    <property type="match status" value="1"/>
</dbReference>
<dbReference type="Pfam" id="PF02195">
    <property type="entry name" value="ParB_N"/>
    <property type="match status" value="1"/>
</dbReference>
<dbReference type="InterPro" id="IPR015840">
    <property type="entry name" value="DNA_MeTrfase_ParB"/>
</dbReference>
<feature type="domain" description="ParB-like N-terminal" evidence="5">
    <location>
        <begin position="10"/>
        <end position="96"/>
    </location>
</feature>
<dbReference type="InterPro" id="IPR050336">
    <property type="entry name" value="Chromosome_partition/occlusion"/>
</dbReference>
<evidence type="ECO:0000256" key="4">
    <source>
        <dbReference type="RuleBase" id="RU362026"/>
    </source>
</evidence>
<dbReference type="OrthoDB" id="7806498at2"/>
<name>A0A5C6UKI5_9SPHN</name>
<dbReference type="GO" id="GO:0005694">
    <property type="term" value="C:chromosome"/>
    <property type="evidence" value="ECO:0007669"/>
    <property type="project" value="TreeGrafter"/>
</dbReference>
<comment type="catalytic activity">
    <reaction evidence="3">
        <text>a 2'-deoxyadenosine in DNA + S-adenosyl-L-methionine = an N(6)-methyl-2'-deoxyadenosine in DNA + S-adenosyl-L-homocysteine + H(+)</text>
        <dbReference type="Rhea" id="RHEA:15197"/>
        <dbReference type="Rhea" id="RHEA-COMP:12418"/>
        <dbReference type="Rhea" id="RHEA-COMP:12419"/>
        <dbReference type="ChEBI" id="CHEBI:15378"/>
        <dbReference type="ChEBI" id="CHEBI:57856"/>
        <dbReference type="ChEBI" id="CHEBI:59789"/>
        <dbReference type="ChEBI" id="CHEBI:90615"/>
        <dbReference type="ChEBI" id="CHEBI:90616"/>
        <dbReference type="EC" id="2.1.1.72"/>
    </reaction>
</comment>
<reference evidence="6 7" key="1">
    <citation type="submission" date="2019-08" db="EMBL/GenBank/DDBJ databases">
        <title>Sphingorhabdus soil sp. nov., isolated from arctic soil.</title>
        <authorList>
            <person name="Liu Y."/>
        </authorList>
    </citation>
    <scope>NUCLEOTIDE SEQUENCE [LARGE SCALE GENOMIC DNA]</scope>
    <source>
        <strain evidence="6 7">D-2Q-5-6</strain>
    </source>
</reference>
<dbReference type="InterPro" id="IPR029063">
    <property type="entry name" value="SAM-dependent_MTases_sf"/>
</dbReference>
<accession>A0A5C6UKI5</accession>
<comment type="caution">
    <text evidence="6">The sequence shown here is derived from an EMBL/GenBank/DDBJ whole genome shotgun (WGS) entry which is preliminary data.</text>
</comment>
<sequence>MDDTPHLQIETVATDSLKPNPRNARTHTDKQIAQIATSIERFGWLVPIIVDDDGLIAAGHGRWLAAKQMQLAEVPVIRAQFLTDADRRAFALAENRIADLSGWNEDLLGEELTFLFEDGYELEITGFSTADLDFTIPEDVGEELEEVELPAPDLDPVSREGDLWLIGPHRLYCGDSREVASWEALLGDEQAALVFCDSPYNVKIDGFVSGNGKVRHREFVVGAGELSPPEFTAFLRAIFRNCVRFSSSGSIHYQCMDWRHARELLDAADGVYTEHKQLVVWKKDNGGQGAFYRSQHELVFVFKSGKAKHINNFGLGETGRYRTNVVEYAGANTFRKGRDADLAAHSTVKPTALVADFLLDCSNRGDLVVDPCLGSGTTLIAAHRTARRGAGIELDPGYVDTALKRLASVAGIEPILAGDERTFDEVAAARAGSGEEG</sequence>
<gene>
    <name evidence="6" type="ORF">FSZ31_01100</name>
</gene>
<proteinExistence type="inferred from homology"/>
<dbReference type="SUPFAM" id="SSF110849">
    <property type="entry name" value="ParB/Sulfiredoxin"/>
    <property type="match status" value="1"/>
</dbReference>
<keyword evidence="7" id="KW-1185">Reference proteome</keyword>
<dbReference type="InterPro" id="IPR002941">
    <property type="entry name" value="DNA_methylase_N4/N6"/>
</dbReference>
<dbReference type="PRINTS" id="PR00508">
    <property type="entry name" value="S21N4MTFRASE"/>
</dbReference>
<dbReference type="RefSeq" id="WP_147121223.1">
    <property type="nucleotide sequence ID" value="NZ_VOPY01000001.1"/>
</dbReference>